<dbReference type="eggNOG" id="KOG1593">
    <property type="taxonomic scope" value="Eukaryota"/>
</dbReference>
<dbReference type="AlphaFoldDB" id="W1NY43"/>
<accession>W1NY43</accession>
<evidence type="ECO:0000256" key="6">
    <source>
        <dbReference type="PIRSR" id="PIRSR600246-2"/>
    </source>
</evidence>
<dbReference type="Proteomes" id="UP000017836">
    <property type="component" value="Unassembled WGS sequence"/>
</dbReference>
<evidence type="ECO:0000256" key="5">
    <source>
        <dbReference type="PIRSR" id="PIRSR600246-1"/>
    </source>
</evidence>
<dbReference type="Gene3D" id="3.60.20.30">
    <property type="entry name" value="(Glycosyl)asparaginase"/>
    <property type="match status" value="1"/>
</dbReference>
<dbReference type="InterPro" id="IPR029055">
    <property type="entry name" value="Ntn_hydrolases_N"/>
</dbReference>
<dbReference type="GO" id="GO:0008798">
    <property type="term" value="F:beta-aspartyl-peptidase activity"/>
    <property type="evidence" value="ECO:0007669"/>
    <property type="project" value="UniProtKB-EC"/>
</dbReference>
<evidence type="ECO:0000313" key="8">
    <source>
        <dbReference type="EMBL" id="ERN00176.1"/>
    </source>
</evidence>
<keyword evidence="9" id="KW-1185">Reference proteome</keyword>
<feature type="site" description="Cleavage; by autolysis" evidence="7">
    <location>
        <begin position="226"/>
        <end position="227"/>
    </location>
</feature>
<evidence type="ECO:0000256" key="7">
    <source>
        <dbReference type="PIRSR" id="PIRSR600246-3"/>
    </source>
</evidence>
<dbReference type="EC" id="3.4.19.5" evidence="3"/>
<dbReference type="Pfam" id="PF01112">
    <property type="entry name" value="Asparaginase_2"/>
    <property type="match status" value="1"/>
</dbReference>
<feature type="active site" description="Nucleophile" evidence="5">
    <location>
        <position position="227"/>
    </location>
</feature>
<name>W1NY43_AMBTC</name>
<evidence type="ECO:0000256" key="3">
    <source>
        <dbReference type="ARBA" id="ARBA00012879"/>
    </source>
</evidence>
<dbReference type="PANTHER" id="PTHR10188">
    <property type="entry name" value="L-ASPARAGINASE"/>
    <property type="match status" value="1"/>
</dbReference>
<dbReference type="EMBL" id="KI394940">
    <property type="protein sequence ID" value="ERN00176.1"/>
    <property type="molecule type" value="Genomic_DNA"/>
</dbReference>
<organism evidence="8 9">
    <name type="scientific">Amborella trichopoda</name>
    <dbReference type="NCBI Taxonomy" id="13333"/>
    <lineage>
        <taxon>Eukaryota</taxon>
        <taxon>Viridiplantae</taxon>
        <taxon>Streptophyta</taxon>
        <taxon>Embryophyta</taxon>
        <taxon>Tracheophyta</taxon>
        <taxon>Spermatophyta</taxon>
        <taxon>Magnoliopsida</taxon>
        <taxon>Amborellales</taxon>
        <taxon>Amborellaceae</taxon>
        <taxon>Amborella</taxon>
    </lineage>
</organism>
<comment type="subunit">
    <text evidence="2">Heterotetramer of two alpha and two beta chains arranged as a dimer of alpha/beta heterodimers.</text>
</comment>
<dbReference type="InterPro" id="IPR000246">
    <property type="entry name" value="Peptidase_T2"/>
</dbReference>
<dbReference type="GO" id="GO:0003948">
    <property type="term" value="F:N4-(beta-N-acetylglucosaminyl)-L-asparaginase activity"/>
    <property type="evidence" value="ECO:0000318"/>
    <property type="project" value="GO_Central"/>
</dbReference>
<feature type="binding site" evidence="6">
    <location>
        <begin position="278"/>
        <end position="281"/>
    </location>
    <ligand>
        <name>substrate</name>
    </ligand>
</feature>
<sequence length="290" mass="30657">MYFIAIWGSNYLSDCGAKRWGFGGLPIGSEHMPMPFKEAVRAAWKAVDRGLSALDIVVEGCSACEELRCDGTVGPGGSPDENGETTIDAMVMDGTTMEVGAVAVMRYVKDDIKAAQLVIKHTEHTLLVGEKASEFSIAMGLLGPMNLSSTDSMDKWMKWRENSCQPNFCKNVFPIKACGPYSPISAASGLRDDPKGLHLGEANCGVGDPLRTMSLGSVPVRPHNHDTISMTAIDKEGHIAVGTSTNGATVKIPGRVGDGPIAGSAAYADDEVGACGATGDGDIMMRFLPW</sequence>
<protein>
    <recommendedName>
        <fullName evidence="3">beta-aspartyl-peptidase</fullName>
        <ecNumber evidence="3">3.4.19.5</ecNumber>
    </recommendedName>
</protein>
<reference evidence="9" key="1">
    <citation type="journal article" date="2013" name="Science">
        <title>The Amborella genome and the evolution of flowering plants.</title>
        <authorList>
            <consortium name="Amborella Genome Project"/>
        </authorList>
    </citation>
    <scope>NUCLEOTIDE SEQUENCE [LARGE SCALE GENOMIC DNA]</scope>
</reference>
<dbReference type="CDD" id="cd04513">
    <property type="entry name" value="Glycosylasparaginase"/>
    <property type="match status" value="1"/>
</dbReference>
<gene>
    <name evidence="8" type="ORF">AMTR_s00111p00071660</name>
</gene>
<dbReference type="SUPFAM" id="SSF56235">
    <property type="entry name" value="N-terminal nucleophile aminohydrolases (Ntn hydrolases)"/>
    <property type="match status" value="1"/>
</dbReference>
<dbReference type="OMA" id="INTWPVT"/>
<comment type="catalytic activity">
    <reaction evidence="1">
        <text>Cleavage of a beta-linked Asp residue from the N-terminus of a polypeptide.</text>
        <dbReference type="EC" id="3.4.19.5"/>
    </reaction>
</comment>
<evidence type="ECO:0000256" key="1">
    <source>
        <dbReference type="ARBA" id="ARBA00000306"/>
    </source>
</evidence>
<dbReference type="OrthoDB" id="2262349at2759"/>
<evidence type="ECO:0000256" key="4">
    <source>
        <dbReference type="ARBA" id="ARBA00022813"/>
    </source>
</evidence>
<dbReference type="STRING" id="13333.W1NY43"/>
<dbReference type="HOGENOM" id="CLU_021603_0_0_1"/>
<evidence type="ECO:0000256" key="2">
    <source>
        <dbReference type="ARBA" id="ARBA00011601"/>
    </source>
</evidence>
<dbReference type="GO" id="GO:0005737">
    <property type="term" value="C:cytoplasm"/>
    <property type="evidence" value="ECO:0000318"/>
    <property type="project" value="GO_Central"/>
</dbReference>
<keyword evidence="4" id="KW-0068">Autocatalytic cleavage</keyword>
<proteinExistence type="predicted"/>
<dbReference type="PANTHER" id="PTHR10188:SF6">
    <property type="entry name" value="N(4)-(BETA-N-ACETYLGLUCOSAMINYL)-L-ASPARAGINASE"/>
    <property type="match status" value="1"/>
</dbReference>
<evidence type="ECO:0000313" key="9">
    <source>
        <dbReference type="Proteomes" id="UP000017836"/>
    </source>
</evidence>
<dbReference type="Gramene" id="ERN00176">
    <property type="protein sequence ID" value="ERN00176"/>
    <property type="gene ID" value="AMTR_s00111p00071660"/>
</dbReference>
<feature type="binding site" evidence="6">
    <location>
        <begin position="255"/>
        <end position="258"/>
    </location>
    <ligand>
        <name>substrate</name>
    </ligand>
</feature>